<evidence type="ECO:0000313" key="2">
    <source>
        <dbReference type="EMBL" id="GLI40490.1"/>
    </source>
</evidence>
<name>A0A9W6G3U0_9ACTN</name>
<protein>
    <submittedName>
        <fullName evidence="2">Uncharacterized protein</fullName>
    </submittedName>
</protein>
<dbReference type="AlphaFoldDB" id="A0A9W6G3U0"/>
<feature type="region of interest" description="Disordered" evidence="1">
    <location>
        <begin position="40"/>
        <end position="69"/>
    </location>
</feature>
<comment type="caution">
    <text evidence="2">The sequence shown here is derived from an EMBL/GenBank/DDBJ whole genome shotgun (WGS) entry which is preliminary data.</text>
</comment>
<sequence>MGADASASGRDDRRASQVRGLFEMGRDSGSRKAIVNALVLGRDDGRPVPQASEDDRAGGRGGFPVATAS</sequence>
<accession>A0A9W6G3U0</accession>
<dbReference type="EMBL" id="BSDT01000001">
    <property type="protein sequence ID" value="GLI40490.1"/>
    <property type="molecule type" value="Genomic_DNA"/>
</dbReference>
<proteinExistence type="predicted"/>
<dbReference type="Proteomes" id="UP001144313">
    <property type="component" value="Unassembled WGS sequence"/>
</dbReference>
<gene>
    <name evidence="2" type="ORF">GALLR39Z86_03400</name>
</gene>
<evidence type="ECO:0000313" key="3">
    <source>
        <dbReference type="Proteomes" id="UP001144313"/>
    </source>
</evidence>
<reference evidence="2" key="1">
    <citation type="submission" date="2022-12" db="EMBL/GenBank/DDBJ databases">
        <title>Reference genome sequencing for broad-spectrum identification of bacterial and archaeal isolates by mass spectrometry.</title>
        <authorList>
            <person name="Sekiguchi Y."/>
            <person name="Tourlousse D.M."/>
        </authorList>
    </citation>
    <scope>NUCLEOTIDE SEQUENCE</scope>
    <source>
        <strain evidence="2">LLR39Z86</strain>
    </source>
</reference>
<feature type="region of interest" description="Disordered" evidence="1">
    <location>
        <begin position="1"/>
        <end position="26"/>
    </location>
</feature>
<keyword evidence="3" id="KW-1185">Reference proteome</keyword>
<evidence type="ECO:0000256" key="1">
    <source>
        <dbReference type="SAM" id="MobiDB-lite"/>
    </source>
</evidence>
<organism evidence="2 3">
    <name type="scientific">Glycomyces algeriensis</name>
    <dbReference type="NCBI Taxonomy" id="256037"/>
    <lineage>
        <taxon>Bacteria</taxon>
        <taxon>Bacillati</taxon>
        <taxon>Actinomycetota</taxon>
        <taxon>Actinomycetes</taxon>
        <taxon>Glycomycetales</taxon>
        <taxon>Glycomycetaceae</taxon>
        <taxon>Glycomyces</taxon>
    </lineage>
</organism>